<dbReference type="SUPFAM" id="SSF48208">
    <property type="entry name" value="Six-hairpin glycosidases"/>
    <property type="match status" value="1"/>
</dbReference>
<evidence type="ECO:0000256" key="1">
    <source>
        <dbReference type="SAM" id="SignalP"/>
    </source>
</evidence>
<dbReference type="Pfam" id="PF03663">
    <property type="entry name" value="Glyco_hydro_76"/>
    <property type="match status" value="1"/>
</dbReference>
<organism evidence="2 3">
    <name type="scientific">Elasticomyces elasticus</name>
    <dbReference type="NCBI Taxonomy" id="574655"/>
    <lineage>
        <taxon>Eukaryota</taxon>
        <taxon>Fungi</taxon>
        <taxon>Dikarya</taxon>
        <taxon>Ascomycota</taxon>
        <taxon>Pezizomycotina</taxon>
        <taxon>Dothideomycetes</taxon>
        <taxon>Dothideomycetidae</taxon>
        <taxon>Mycosphaerellales</taxon>
        <taxon>Teratosphaeriaceae</taxon>
        <taxon>Elasticomyces</taxon>
    </lineage>
</organism>
<keyword evidence="1" id="KW-0732">Signal</keyword>
<accession>A0AAN7W526</accession>
<dbReference type="InterPro" id="IPR008928">
    <property type="entry name" value="6-hairpin_glycosidase_sf"/>
</dbReference>
<dbReference type="GO" id="GO:0005975">
    <property type="term" value="P:carbohydrate metabolic process"/>
    <property type="evidence" value="ECO:0007669"/>
    <property type="project" value="InterPro"/>
</dbReference>
<reference evidence="2" key="1">
    <citation type="submission" date="2023-08" db="EMBL/GenBank/DDBJ databases">
        <title>Black Yeasts Isolated from many extreme environments.</title>
        <authorList>
            <person name="Coleine C."/>
            <person name="Stajich J.E."/>
            <person name="Selbmann L."/>
        </authorList>
    </citation>
    <scope>NUCLEOTIDE SEQUENCE</scope>
    <source>
        <strain evidence="2">CCFEE 5810</strain>
    </source>
</reference>
<protein>
    <recommendedName>
        <fullName evidence="4">Mannan endo-1,6-alpha-mannosidase</fullName>
    </recommendedName>
</protein>
<evidence type="ECO:0000313" key="2">
    <source>
        <dbReference type="EMBL" id="KAK5697380.1"/>
    </source>
</evidence>
<dbReference type="PANTHER" id="PTHR47791:SF1">
    <property type="entry name" value="ENDO MANNANASE, GH76 FAMILY (EUROFUNG)"/>
    <property type="match status" value="1"/>
</dbReference>
<comment type="caution">
    <text evidence="2">The sequence shown here is derived from an EMBL/GenBank/DDBJ whole genome shotgun (WGS) entry which is preliminary data.</text>
</comment>
<evidence type="ECO:0000313" key="3">
    <source>
        <dbReference type="Proteomes" id="UP001310594"/>
    </source>
</evidence>
<sequence length="363" mass="39464">MRSLSTILLGMLSLPAAIRAAPLKPRQTSRADYISNANAATKVLGDKWFHAETGLWDDFWWQSANALTCMSDLAIVDPSFKDTAISIFENVYTNAPANNPTNAGSWLNDFYDDEGWWAIAFIKAYDVTGNDTYLSTAKDIFEDLLTGLNATCGGQWWDKPHSQNNAINNELFIHVAAALGNRVTDNQHYYCQYAEDHPNWFLNAGLLSDNNTFHDGFTLSDCSVEATVFSYNQGVILSALVELSALTGNSSWLDSAAKVADGAVNTLVDSNGIFTETGSYPTNDLVADQFKGVFARGLADLQKVRGDDSYVTLLTKSADSIWQNDRDENGFLGPDWQGPVCNTSAPAQSSALDCLIAAAAVSS</sequence>
<dbReference type="Gene3D" id="1.50.10.20">
    <property type="match status" value="1"/>
</dbReference>
<proteinExistence type="predicted"/>
<dbReference type="AlphaFoldDB" id="A0AAN7W526"/>
<dbReference type="EMBL" id="JAVRQU010000011">
    <property type="protein sequence ID" value="KAK5697380.1"/>
    <property type="molecule type" value="Genomic_DNA"/>
</dbReference>
<evidence type="ECO:0008006" key="4">
    <source>
        <dbReference type="Google" id="ProtNLM"/>
    </source>
</evidence>
<gene>
    <name evidence="2" type="ORF">LTR97_007518</name>
</gene>
<dbReference type="InterPro" id="IPR005198">
    <property type="entry name" value="Glyco_hydro_76"/>
</dbReference>
<name>A0AAN7W526_9PEZI</name>
<dbReference type="PANTHER" id="PTHR47791">
    <property type="entry name" value="MEIOTICALLY UP-REGULATED GENE 191 PROTEIN"/>
    <property type="match status" value="1"/>
</dbReference>
<dbReference type="Proteomes" id="UP001310594">
    <property type="component" value="Unassembled WGS sequence"/>
</dbReference>
<feature type="signal peptide" evidence="1">
    <location>
        <begin position="1"/>
        <end position="20"/>
    </location>
</feature>
<feature type="chain" id="PRO_5042915767" description="Mannan endo-1,6-alpha-mannosidase" evidence="1">
    <location>
        <begin position="21"/>
        <end position="363"/>
    </location>
</feature>
<dbReference type="InterPro" id="IPR053169">
    <property type="entry name" value="MUG_Protein"/>
</dbReference>